<dbReference type="SMART" id="SM00931">
    <property type="entry name" value="NOSIC"/>
    <property type="match status" value="1"/>
</dbReference>
<dbReference type="OrthoDB" id="6780543at2759"/>
<dbReference type="PANTHER" id="PTHR10894">
    <property type="entry name" value="NUCLEOLAR PROTEIN 5 NUCLEOLAR PROTEIN NOP5 NOP58"/>
    <property type="match status" value="1"/>
</dbReference>
<dbReference type="Proteomes" id="UP000694843">
    <property type="component" value="Unplaced"/>
</dbReference>
<evidence type="ECO:0000313" key="8">
    <source>
        <dbReference type="RefSeq" id="XP_018021826.1"/>
    </source>
</evidence>
<dbReference type="Gene3D" id="1.10.246.90">
    <property type="entry name" value="Nop domain"/>
    <property type="match status" value="1"/>
</dbReference>
<feature type="region of interest" description="Disordered" evidence="5">
    <location>
        <begin position="404"/>
        <end position="521"/>
    </location>
</feature>
<keyword evidence="4" id="KW-0539">Nucleus</keyword>
<keyword evidence="3" id="KW-0690">Ribosome biogenesis</keyword>
<dbReference type="AlphaFoldDB" id="A0A8B7P9H0"/>
<dbReference type="CTD" id="33966"/>
<dbReference type="Gene3D" id="1.10.287.4070">
    <property type="match status" value="1"/>
</dbReference>
<dbReference type="InterPro" id="IPR042239">
    <property type="entry name" value="Nop_C"/>
</dbReference>
<sequence length="521" mass="57795">MLVLFETAAGFAVFKMLKEKALKDVDNLPQYFASAESASQMVQLAGFHKFKNSAEALAAAVALNEGKACKPLRSVLKKVMKTEVQKKLLVLDAKLGTSIKDKLPELEIVSNSSVMELIRCIRGQMESLIPGISEKEASAMMLGLGHNLARYKLKFSPDKVDTMVVQAVNLLDDLDKELNNYVMRVKEWYGWHFPELSKILVENTAYVHTIKLMGMRTNASTTDFSGILDEEQAELVKEAAEVSMGCQINDEDILYMRELCDQILDLTSYRSHLSDYLTRRMTCLAPNLTIMLGELIGARLIAHSGSLINLAKNASSTLQLIGAEKALFRALKTKKATPKYGLIYHAEMVNRAPADCKGKMSRMLAAKASLAARVDALSEETSTKIGEDSRVALIKKVNFLSAGKSHQLSGRSKHQAKSKPHFSDRSGAESIYPVSQDTTISAVKRERTDDEVEQPAAKKPKTEKLEPEEGGGEKEKKKKKKVKSEPVESVVTEEAVALHDVSVEKKKKKKKKKCKEEDEQE</sequence>
<dbReference type="InterPro" id="IPR012976">
    <property type="entry name" value="NOSIC"/>
</dbReference>
<evidence type="ECO:0000256" key="5">
    <source>
        <dbReference type="SAM" id="MobiDB-lite"/>
    </source>
</evidence>
<keyword evidence="7" id="KW-1185">Reference proteome</keyword>
<dbReference type="GeneID" id="108678012"/>
<dbReference type="RefSeq" id="XP_018021826.1">
    <property type="nucleotide sequence ID" value="XM_018166337.1"/>
</dbReference>
<dbReference type="InterPro" id="IPR036070">
    <property type="entry name" value="Nop_dom_sf"/>
</dbReference>
<dbReference type="GO" id="GO:0032040">
    <property type="term" value="C:small-subunit processome"/>
    <property type="evidence" value="ECO:0007669"/>
    <property type="project" value="InterPro"/>
</dbReference>
<comment type="similarity">
    <text evidence="2">Belongs to the NOP5/NOP56 family.</text>
</comment>
<dbReference type="PROSITE" id="PS51358">
    <property type="entry name" value="NOP"/>
    <property type="match status" value="1"/>
</dbReference>
<dbReference type="GO" id="GO:0042254">
    <property type="term" value="P:ribosome biogenesis"/>
    <property type="evidence" value="ECO:0007669"/>
    <property type="project" value="UniProtKB-KW"/>
</dbReference>
<dbReference type="FunFam" id="1.10.287.4070:FF:000001">
    <property type="entry name" value="Probable Nucleolar protein 58"/>
    <property type="match status" value="1"/>
</dbReference>
<dbReference type="SUPFAM" id="SSF89124">
    <property type="entry name" value="Nop domain"/>
    <property type="match status" value="1"/>
</dbReference>
<dbReference type="GO" id="GO:0030515">
    <property type="term" value="F:snoRNA binding"/>
    <property type="evidence" value="ECO:0007669"/>
    <property type="project" value="InterPro"/>
</dbReference>
<reference evidence="8" key="1">
    <citation type="submission" date="2025-08" db="UniProtKB">
        <authorList>
            <consortium name="RefSeq"/>
        </authorList>
    </citation>
    <scope>IDENTIFICATION</scope>
</reference>
<dbReference type="PANTHER" id="PTHR10894:SF1">
    <property type="entry name" value="NUCLEOLAR PROTEIN 58"/>
    <property type="match status" value="1"/>
</dbReference>
<dbReference type="OMA" id="MGMRSNW"/>
<evidence type="ECO:0000256" key="1">
    <source>
        <dbReference type="ARBA" id="ARBA00004604"/>
    </source>
</evidence>
<dbReference type="InterPro" id="IPR012974">
    <property type="entry name" value="NOP58/56_N"/>
</dbReference>
<feature type="domain" description="Nop" evidence="6">
    <location>
        <begin position="284"/>
        <end position="402"/>
    </location>
</feature>
<dbReference type="Pfam" id="PF01798">
    <property type="entry name" value="Nop"/>
    <property type="match status" value="1"/>
</dbReference>
<dbReference type="GO" id="GO:0031428">
    <property type="term" value="C:box C/D methylation guide snoRNP complex"/>
    <property type="evidence" value="ECO:0007669"/>
    <property type="project" value="InterPro"/>
</dbReference>
<proteinExistence type="inferred from homology"/>
<evidence type="ECO:0000256" key="4">
    <source>
        <dbReference type="ARBA" id="ARBA00023242"/>
    </source>
</evidence>
<gene>
    <name evidence="8" type="primary">LOC108678012</name>
</gene>
<evidence type="ECO:0000256" key="3">
    <source>
        <dbReference type="ARBA" id="ARBA00022517"/>
    </source>
</evidence>
<dbReference type="InterPro" id="IPR045056">
    <property type="entry name" value="Nop56/Nop58"/>
</dbReference>
<dbReference type="KEGG" id="hazt:108678012"/>
<organism evidence="7 8">
    <name type="scientific">Hyalella azteca</name>
    <name type="common">Amphipod</name>
    <dbReference type="NCBI Taxonomy" id="294128"/>
    <lineage>
        <taxon>Eukaryota</taxon>
        <taxon>Metazoa</taxon>
        <taxon>Ecdysozoa</taxon>
        <taxon>Arthropoda</taxon>
        <taxon>Crustacea</taxon>
        <taxon>Multicrustacea</taxon>
        <taxon>Malacostraca</taxon>
        <taxon>Eumalacostraca</taxon>
        <taxon>Peracarida</taxon>
        <taxon>Amphipoda</taxon>
        <taxon>Senticaudata</taxon>
        <taxon>Talitrida</taxon>
        <taxon>Talitroidea</taxon>
        <taxon>Hyalellidae</taxon>
        <taxon>Hyalella</taxon>
    </lineage>
</organism>
<name>A0A8B7P9H0_HYAAZ</name>
<accession>A0A8B7P9H0</accession>
<dbReference type="FunFam" id="1.10.246.90:FF:000005">
    <property type="entry name" value="Nucleolar protein 5, putative"/>
    <property type="match status" value="1"/>
</dbReference>
<feature type="compositionally biased region" description="Basic residues" evidence="5">
    <location>
        <begin position="411"/>
        <end position="420"/>
    </location>
</feature>
<dbReference type="Pfam" id="PF08156">
    <property type="entry name" value="NOP5NT"/>
    <property type="match status" value="1"/>
</dbReference>
<feature type="compositionally biased region" description="Basic and acidic residues" evidence="5">
    <location>
        <begin position="460"/>
        <end position="475"/>
    </location>
</feature>
<evidence type="ECO:0000259" key="6">
    <source>
        <dbReference type="PROSITE" id="PS51358"/>
    </source>
</evidence>
<evidence type="ECO:0000313" key="7">
    <source>
        <dbReference type="Proteomes" id="UP000694843"/>
    </source>
</evidence>
<protein>
    <submittedName>
        <fullName evidence="8">Nucleolar protein 58</fullName>
    </submittedName>
</protein>
<comment type="subcellular location">
    <subcellularLocation>
        <location evidence="1">Nucleus</location>
        <location evidence="1">Nucleolus</location>
    </subcellularLocation>
</comment>
<dbReference type="InterPro" id="IPR002687">
    <property type="entry name" value="Nop_dom"/>
</dbReference>
<evidence type="ECO:0000256" key="2">
    <source>
        <dbReference type="ARBA" id="ARBA00009211"/>
    </source>
</evidence>